<evidence type="ECO:0000256" key="3">
    <source>
        <dbReference type="SAM" id="Phobius"/>
    </source>
</evidence>
<keyword evidence="5" id="KW-1185">Reference proteome</keyword>
<evidence type="ECO:0000313" key="4">
    <source>
        <dbReference type="EMBL" id="MCM0620710.1"/>
    </source>
</evidence>
<feature type="compositionally biased region" description="Acidic residues" evidence="2">
    <location>
        <begin position="113"/>
        <end position="122"/>
    </location>
</feature>
<dbReference type="PANTHER" id="PTHR34703:SF1">
    <property type="entry name" value="ANTIPORTER SUBUNIT MNHG2-RELATED"/>
    <property type="match status" value="1"/>
</dbReference>
<evidence type="ECO:0000256" key="2">
    <source>
        <dbReference type="SAM" id="MobiDB-lite"/>
    </source>
</evidence>
<dbReference type="PANTHER" id="PTHR34703">
    <property type="entry name" value="ANTIPORTER SUBUNIT MNHG2-RELATED"/>
    <property type="match status" value="1"/>
</dbReference>
<feature type="transmembrane region" description="Helical" evidence="3">
    <location>
        <begin position="6"/>
        <end position="28"/>
    </location>
</feature>
<dbReference type="Proteomes" id="UP001139485">
    <property type="component" value="Unassembled WGS sequence"/>
</dbReference>
<dbReference type="Pfam" id="PF03334">
    <property type="entry name" value="PhaG_MnhG_YufB"/>
    <property type="match status" value="1"/>
</dbReference>
<keyword evidence="3" id="KW-0472">Membrane</keyword>
<proteinExistence type="inferred from homology"/>
<dbReference type="RefSeq" id="WP_250057165.1">
    <property type="nucleotide sequence ID" value="NZ_JAMJPH010000035.1"/>
</dbReference>
<feature type="transmembrane region" description="Helical" evidence="3">
    <location>
        <begin position="40"/>
        <end position="61"/>
    </location>
</feature>
<comment type="similarity">
    <text evidence="1">Belongs to the CPA3 antiporters (TC 2.A.63) subunit G family.</text>
</comment>
<dbReference type="InterPro" id="IPR005133">
    <property type="entry name" value="PhaG_MnhG_YufB"/>
</dbReference>
<dbReference type="GO" id="GO:0015385">
    <property type="term" value="F:sodium:proton antiporter activity"/>
    <property type="evidence" value="ECO:0007669"/>
    <property type="project" value="TreeGrafter"/>
</dbReference>
<comment type="caution">
    <text evidence="4">The sequence shown here is derived from an EMBL/GenBank/DDBJ whole genome shotgun (WGS) entry which is preliminary data.</text>
</comment>
<keyword evidence="3" id="KW-1133">Transmembrane helix</keyword>
<dbReference type="EMBL" id="JAMOIL010000011">
    <property type="protein sequence ID" value="MCM0620710.1"/>
    <property type="molecule type" value="Genomic_DNA"/>
</dbReference>
<name>A0A9X2IGF0_9ACTN</name>
<feature type="region of interest" description="Disordered" evidence="2">
    <location>
        <begin position="107"/>
        <end position="139"/>
    </location>
</feature>
<feature type="compositionally biased region" description="Basic residues" evidence="2">
    <location>
        <begin position="129"/>
        <end position="139"/>
    </location>
</feature>
<evidence type="ECO:0000256" key="1">
    <source>
        <dbReference type="ARBA" id="ARBA00008404"/>
    </source>
</evidence>
<protein>
    <submittedName>
        <fullName evidence="4">Monovalent cation/H(+) antiporter subunit G</fullName>
    </submittedName>
</protein>
<organism evidence="4 5">
    <name type="scientific">Nocardioides bruguierae</name>
    <dbReference type="NCBI Taxonomy" id="2945102"/>
    <lineage>
        <taxon>Bacteria</taxon>
        <taxon>Bacillati</taxon>
        <taxon>Actinomycetota</taxon>
        <taxon>Actinomycetes</taxon>
        <taxon>Propionibacteriales</taxon>
        <taxon>Nocardioidaceae</taxon>
        <taxon>Nocardioides</taxon>
    </lineage>
</organism>
<reference evidence="4" key="1">
    <citation type="submission" date="2022-05" db="EMBL/GenBank/DDBJ databases">
        <authorList>
            <person name="Tuo L."/>
        </authorList>
    </citation>
    <scope>NUCLEOTIDE SEQUENCE</scope>
    <source>
        <strain evidence="4">BSK12Z-4</strain>
    </source>
</reference>
<feature type="transmembrane region" description="Helical" evidence="3">
    <location>
        <begin position="67"/>
        <end position="92"/>
    </location>
</feature>
<gene>
    <name evidence="4" type="ORF">M8330_10450</name>
</gene>
<sequence length="139" mass="14678">MNGPLEIVGGVLLLLGSLFFLLSAIGMLRSGDAISRINNLSPATGLGLPLVIIGVTVQSFGHGSTGWMKIVFAVLSVVAALVVSSVGSNVLARAAYRSQDVLDPRTVGNALGDFEDLGEPQDPDEHPDHRRHQHAHPHE</sequence>
<accession>A0A9X2IGF0</accession>
<dbReference type="AlphaFoldDB" id="A0A9X2IGF0"/>
<evidence type="ECO:0000313" key="5">
    <source>
        <dbReference type="Proteomes" id="UP001139485"/>
    </source>
</evidence>
<keyword evidence="3" id="KW-0812">Transmembrane</keyword>